<feature type="region of interest" description="Disordered" evidence="1">
    <location>
        <begin position="215"/>
        <end position="256"/>
    </location>
</feature>
<protein>
    <submittedName>
        <fullName evidence="2">Transcriptional activator</fullName>
    </submittedName>
</protein>
<dbReference type="PANTHER" id="PTHR47691">
    <property type="entry name" value="REGULATOR-RELATED"/>
    <property type="match status" value="1"/>
</dbReference>
<dbReference type="Gene3D" id="1.25.40.10">
    <property type="entry name" value="Tetratricopeptide repeat domain"/>
    <property type="match status" value="1"/>
</dbReference>
<dbReference type="SUPFAM" id="SSF48452">
    <property type="entry name" value="TPR-like"/>
    <property type="match status" value="1"/>
</dbReference>
<dbReference type="InterPro" id="IPR011990">
    <property type="entry name" value="TPR-like_helical_dom_sf"/>
</dbReference>
<accession>A0A917UT17</accession>
<gene>
    <name evidence="2" type="ORF">GCM10008939_28640</name>
</gene>
<name>A0A917UT17_9DEIO</name>
<keyword evidence="3" id="KW-1185">Reference proteome</keyword>
<reference evidence="2" key="2">
    <citation type="submission" date="2020-09" db="EMBL/GenBank/DDBJ databases">
        <authorList>
            <person name="Sun Q."/>
            <person name="Ohkuma M."/>
        </authorList>
    </citation>
    <scope>NUCLEOTIDE SEQUENCE</scope>
    <source>
        <strain evidence="2">JCM 14371</strain>
    </source>
</reference>
<organism evidence="2 3">
    <name type="scientific">Deinococcus aquiradiocola</name>
    <dbReference type="NCBI Taxonomy" id="393059"/>
    <lineage>
        <taxon>Bacteria</taxon>
        <taxon>Thermotogati</taxon>
        <taxon>Deinococcota</taxon>
        <taxon>Deinococci</taxon>
        <taxon>Deinococcales</taxon>
        <taxon>Deinococcaceae</taxon>
        <taxon>Deinococcus</taxon>
    </lineage>
</organism>
<evidence type="ECO:0000313" key="3">
    <source>
        <dbReference type="Proteomes" id="UP000635726"/>
    </source>
</evidence>
<dbReference type="PANTHER" id="PTHR47691:SF3">
    <property type="entry name" value="HTH-TYPE TRANSCRIPTIONAL REGULATOR RV0890C-RELATED"/>
    <property type="match status" value="1"/>
</dbReference>
<comment type="caution">
    <text evidence="2">The sequence shown here is derived from an EMBL/GenBank/DDBJ whole genome shotgun (WGS) entry which is preliminary data.</text>
</comment>
<dbReference type="Gene3D" id="3.40.50.300">
    <property type="entry name" value="P-loop containing nucleotide triphosphate hydrolases"/>
    <property type="match status" value="1"/>
</dbReference>
<dbReference type="EMBL" id="BMOE01000011">
    <property type="protein sequence ID" value="GGJ83032.1"/>
    <property type="molecule type" value="Genomic_DNA"/>
</dbReference>
<dbReference type="SUPFAM" id="SSF52540">
    <property type="entry name" value="P-loop containing nucleoside triphosphate hydrolases"/>
    <property type="match status" value="1"/>
</dbReference>
<sequence length="1020" mass="110374">MHTLGGLHLESAARQQSAPLVLLTYLALEGPQERRSVQELFFPGHADGAGRLRMMVHRLRHAAPGALDTPGTRLVSTLECDAGRLMRAAERQDAAEVLALYQGKFLDGVRLPGDAELEEWVFSMRERLAARVRTSLLALGCAAALRHEAGQALSHAERAYMLPGAPEPDRDEACRLALLLTATGSAFAADARAETRRLGVTLPEQAADALAALQPGAARQEPAGPPGGLERRRPAGDTAPVTTDRPDARTDADGPLPPLLGREDALAHLDASLNAGTRLVTILGQGGVGKTLLARHVLQRALQRGADRDVTPALMVDLSDTHDPAAVMAALAGRVHARSAALQDVAQALAPYDLLILDNFEQVLPAANDVSQLLHALPHLRVLVTSRERLHLAQEAVLPLDGLSLDRPVAEDGEPGWSDAARLFVRRATRASLNFTPDEHRHGIESVCALVRGVPLLIELASAWVRTLKPAEIAAQLDSGILRGADLTQPDLDLLETRDRDVLPRHASARMVLEASWQRLAPQEQERLGRLAVFLADFTPRAARQVTGATLSDLAALTDKSWLSVGTAGLGGTGPGGGRLRWHPLARAFVREQAQAAWQGVLHRHALHFAQSLNAGRFQGGQVADLLDEWPDIGQAARTLAHHPHDWPLLTTLAREAPRWADQVGNYASVAGLMGRVLQDLPPDAAPRGHVLRSRAALRIRMHQLPQAREDFRAAADLLLQSGDTQELMQGMDALAVLHHQAGEYEQAEAIWLDINRQSEALQLLSRQAYTLNYLGVNAVQAGRLQDAETWMRAAIRAGQRLPLGGNHVQAHASLGRILTRLGRRAEAHVALTDGLKLAQDLQATAMIPGLLNHMALNLLDLQRPAEAVRLCLDALALDLQGQPGSRAEMLDTLAQCLYQQGDEQRAAEELATCVQIGTQLHDPAVLLHRLHTYTVIRAPHMTPEDHAALLHWLLGRATTDSALRELVLGTLQEDVQPALCLPQLDPDIFPPDAQRQCGYVPGSPTLQVHYDLSGPTYSG</sequence>
<evidence type="ECO:0000256" key="1">
    <source>
        <dbReference type="SAM" id="MobiDB-lite"/>
    </source>
</evidence>
<reference evidence="2" key="1">
    <citation type="journal article" date="2014" name="Int. J. Syst. Evol. Microbiol.">
        <title>Complete genome sequence of Corynebacterium casei LMG S-19264T (=DSM 44701T), isolated from a smear-ripened cheese.</title>
        <authorList>
            <consortium name="US DOE Joint Genome Institute (JGI-PGF)"/>
            <person name="Walter F."/>
            <person name="Albersmeier A."/>
            <person name="Kalinowski J."/>
            <person name="Ruckert C."/>
        </authorList>
    </citation>
    <scope>NUCLEOTIDE SEQUENCE</scope>
    <source>
        <strain evidence="2">JCM 14371</strain>
    </source>
</reference>
<dbReference type="Proteomes" id="UP000635726">
    <property type="component" value="Unassembled WGS sequence"/>
</dbReference>
<dbReference type="AlphaFoldDB" id="A0A917UT17"/>
<proteinExistence type="predicted"/>
<evidence type="ECO:0000313" key="2">
    <source>
        <dbReference type="EMBL" id="GGJ83032.1"/>
    </source>
</evidence>
<dbReference type="InterPro" id="IPR027417">
    <property type="entry name" value="P-loop_NTPase"/>
</dbReference>